<reference evidence="11" key="1">
    <citation type="submission" date="2017-12" db="EMBL/GenBank/DDBJ databases">
        <authorList>
            <person name="Thomas-White K."/>
            <person name="Wolfe A.J."/>
        </authorList>
    </citation>
    <scope>NUCLEOTIDE SEQUENCE</scope>
    <source>
        <strain evidence="11">UMB0763</strain>
    </source>
</reference>
<keyword evidence="5 7" id="KW-0547">Nucleotide-binding</keyword>
<dbReference type="Pfam" id="PF08245">
    <property type="entry name" value="Mur_ligase_M"/>
    <property type="match status" value="1"/>
</dbReference>
<dbReference type="GO" id="GO:0005524">
    <property type="term" value="F:ATP binding"/>
    <property type="evidence" value="ECO:0007669"/>
    <property type="project" value="UniProtKB-UniRule"/>
</dbReference>
<keyword evidence="6 7" id="KW-0067">ATP-binding</keyword>
<evidence type="ECO:0000259" key="10">
    <source>
        <dbReference type="Pfam" id="PF08245"/>
    </source>
</evidence>
<comment type="subcellular location">
    <subcellularLocation>
        <location evidence="1 7 8">Cytoplasm</location>
    </subcellularLocation>
</comment>
<reference evidence="11" key="2">
    <citation type="submission" date="2023-10" db="EMBL/GenBank/DDBJ databases">
        <authorList>
            <person name="Choi B."/>
        </authorList>
    </citation>
    <scope>NUCLEOTIDE SEQUENCE</scope>
    <source>
        <strain evidence="11">UMB0763</strain>
    </source>
</reference>
<dbReference type="GO" id="GO:0071555">
    <property type="term" value="P:cell wall organization"/>
    <property type="evidence" value="ECO:0007669"/>
    <property type="project" value="UniProtKB-KW"/>
</dbReference>
<name>A0AAF1BT97_9CORY</name>
<evidence type="ECO:0000256" key="6">
    <source>
        <dbReference type="ARBA" id="ARBA00022840"/>
    </source>
</evidence>
<dbReference type="GO" id="GO:0008360">
    <property type="term" value="P:regulation of cell shape"/>
    <property type="evidence" value="ECO:0007669"/>
    <property type="project" value="UniProtKB-KW"/>
</dbReference>
<dbReference type="AlphaFoldDB" id="A0AAF1BT97"/>
<dbReference type="InterPro" id="IPR005762">
    <property type="entry name" value="MurD"/>
</dbReference>
<evidence type="ECO:0000259" key="9">
    <source>
        <dbReference type="Pfam" id="PF02875"/>
    </source>
</evidence>
<keyword evidence="7 8" id="KW-0131">Cell cycle</keyword>
<dbReference type="SUPFAM" id="SSF53623">
    <property type="entry name" value="MurD-like peptide ligases, catalytic domain"/>
    <property type="match status" value="1"/>
</dbReference>
<evidence type="ECO:0000256" key="2">
    <source>
        <dbReference type="ARBA" id="ARBA00004752"/>
    </source>
</evidence>
<dbReference type="EMBL" id="CP136958">
    <property type="protein sequence ID" value="WOT02974.1"/>
    <property type="molecule type" value="Genomic_DNA"/>
</dbReference>
<dbReference type="InterPro" id="IPR004101">
    <property type="entry name" value="Mur_ligase_C"/>
</dbReference>
<keyword evidence="7 8" id="KW-0573">Peptidoglycan synthesis</keyword>
<dbReference type="KEGG" id="cpyr:CYJ47_04165"/>
<dbReference type="Gene3D" id="3.90.190.20">
    <property type="entry name" value="Mur ligase, C-terminal domain"/>
    <property type="match status" value="1"/>
</dbReference>
<dbReference type="InterPro" id="IPR036615">
    <property type="entry name" value="Mur_ligase_C_dom_sf"/>
</dbReference>
<accession>A0AAF1BT97</accession>
<dbReference type="HAMAP" id="MF_00639">
    <property type="entry name" value="MurD"/>
    <property type="match status" value="1"/>
</dbReference>
<keyword evidence="7 8" id="KW-0133">Cell shape</keyword>
<gene>
    <name evidence="7 11" type="primary">murD</name>
    <name evidence="11" type="ORF">CYJ47_04165</name>
</gene>
<dbReference type="Proteomes" id="UP000234560">
    <property type="component" value="Chromosome"/>
</dbReference>
<dbReference type="NCBIfam" id="TIGR01087">
    <property type="entry name" value="murD"/>
    <property type="match status" value="1"/>
</dbReference>
<feature type="binding site" evidence="7">
    <location>
        <begin position="131"/>
        <end position="137"/>
    </location>
    <ligand>
        <name>ATP</name>
        <dbReference type="ChEBI" id="CHEBI:30616"/>
    </ligand>
</feature>
<keyword evidence="7 8" id="KW-0961">Cell wall biogenesis/degradation</keyword>
<dbReference type="GO" id="GO:0051301">
    <property type="term" value="P:cell division"/>
    <property type="evidence" value="ECO:0007669"/>
    <property type="project" value="UniProtKB-KW"/>
</dbReference>
<feature type="domain" description="Mur ligase central" evidence="10">
    <location>
        <begin position="129"/>
        <end position="244"/>
    </location>
</feature>
<dbReference type="InterPro" id="IPR036565">
    <property type="entry name" value="Mur-like_cat_sf"/>
</dbReference>
<evidence type="ECO:0000256" key="1">
    <source>
        <dbReference type="ARBA" id="ARBA00004496"/>
    </source>
</evidence>
<dbReference type="SUPFAM" id="SSF53244">
    <property type="entry name" value="MurD-like peptide ligases, peptide-binding domain"/>
    <property type="match status" value="1"/>
</dbReference>
<comment type="catalytic activity">
    <reaction evidence="7 8">
        <text>UDP-N-acetyl-alpha-D-muramoyl-L-alanine + D-glutamate + ATP = UDP-N-acetyl-alpha-D-muramoyl-L-alanyl-D-glutamate + ADP + phosphate + H(+)</text>
        <dbReference type="Rhea" id="RHEA:16429"/>
        <dbReference type="ChEBI" id="CHEBI:15378"/>
        <dbReference type="ChEBI" id="CHEBI:29986"/>
        <dbReference type="ChEBI" id="CHEBI:30616"/>
        <dbReference type="ChEBI" id="CHEBI:43474"/>
        <dbReference type="ChEBI" id="CHEBI:83898"/>
        <dbReference type="ChEBI" id="CHEBI:83900"/>
        <dbReference type="ChEBI" id="CHEBI:456216"/>
        <dbReference type="EC" id="6.3.2.9"/>
    </reaction>
</comment>
<comment type="similarity">
    <text evidence="7">Belongs to the MurCDEF family.</text>
</comment>
<evidence type="ECO:0000313" key="11">
    <source>
        <dbReference type="EMBL" id="WOT02974.1"/>
    </source>
</evidence>
<dbReference type="PANTHER" id="PTHR43692:SF1">
    <property type="entry name" value="UDP-N-ACETYLMURAMOYLALANINE--D-GLUTAMATE LIGASE"/>
    <property type="match status" value="1"/>
</dbReference>
<organism evidence="11 12">
    <name type="scientific">Corynebacterium pyruviciproducens</name>
    <dbReference type="NCBI Taxonomy" id="598660"/>
    <lineage>
        <taxon>Bacteria</taxon>
        <taxon>Bacillati</taxon>
        <taxon>Actinomycetota</taxon>
        <taxon>Actinomycetes</taxon>
        <taxon>Mycobacteriales</taxon>
        <taxon>Corynebacteriaceae</taxon>
        <taxon>Corynebacterium</taxon>
    </lineage>
</organism>
<evidence type="ECO:0000256" key="4">
    <source>
        <dbReference type="ARBA" id="ARBA00022598"/>
    </source>
</evidence>
<proteinExistence type="inferred from homology"/>
<dbReference type="Gene3D" id="3.40.1190.10">
    <property type="entry name" value="Mur-like, catalytic domain"/>
    <property type="match status" value="1"/>
</dbReference>
<dbReference type="Gene3D" id="3.40.50.720">
    <property type="entry name" value="NAD(P)-binding Rossmann-like Domain"/>
    <property type="match status" value="1"/>
</dbReference>
<keyword evidence="3 7" id="KW-0963">Cytoplasm</keyword>
<feature type="domain" description="Mur ligase C-terminal" evidence="9">
    <location>
        <begin position="342"/>
        <end position="459"/>
    </location>
</feature>
<comment type="pathway">
    <text evidence="2 7 8">Cell wall biogenesis; peptidoglycan biosynthesis.</text>
</comment>
<dbReference type="RefSeq" id="WP_101679165.1">
    <property type="nucleotide sequence ID" value="NZ_CP136958.1"/>
</dbReference>
<dbReference type="PANTHER" id="PTHR43692">
    <property type="entry name" value="UDP-N-ACETYLMURAMOYLALANINE--D-GLUTAMATE LIGASE"/>
    <property type="match status" value="1"/>
</dbReference>
<dbReference type="Pfam" id="PF02875">
    <property type="entry name" value="Mur_ligase_C"/>
    <property type="match status" value="1"/>
</dbReference>
<dbReference type="GO" id="GO:0005737">
    <property type="term" value="C:cytoplasm"/>
    <property type="evidence" value="ECO:0007669"/>
    <property type="project" value="UniProtKB-SubCell"/>
</dbReference>
<dbReference type="InterPro" id="IPR013221">
    <property type="entry name" value="Mur_ligase_cen"/>
</dbReference>
<protein>
    <recommendedName>
        <fullName evidence="7 8">UDP-N-acetylmuramoylalanine--D-glutamate ligase</fullName>
        <ecNumber evidence="7 8">6.3.2.9</ecNumber>
    </recommendedName>
    <alternativeName>
        <fullName evidence="7">D-glutamic acid-adding enzyme</fullName>
    </alternativeName>
    <alternativeName>
        <fullName evidence="7">UDP-N-acetylmuramoyl-L-alanyl-D-glutamate synthetase</fullName>
    </alternativeName>
</protein>
<evidence type="ECO:0000256" key="7">
    <source>
        <dbReference type="HAMAP-Rule" id="MF_00639"/>
    </source>
</evidence>
<evidence type="ECO:0000313" key="12">
    <source>
        <dbReference type="Proteomes" id="UP000234560"/>
    </source>
</evidence>
<dbReference type="SUPFAM" id="SSF51984">
    <property type="entry name" value="MurCD N-terminal domain"/>
    <property type="match status" value="1"/>
</dbReference>
<dbReference type="GO" id="GO:0009252">
    <property type="term" value="P:peptidoglycan biosynthetic process"/>
    <property type="evidence" value="ECO:0007669"/>
    <property type="project" value="UniProtKB-UniRule"/>
</dbReference>
<dbReference type="GO" id="GO:0008764">
    <property type="term" value="F:UDP-N-acetylmuramoylalanine-D-glutamate ligase activity"/>
    <property type="evidence" value="ECO:0007669"/>
    <property type="project" value="UniProtKB-UniRule"/>
</dbReference>
<keyword evidence="4 7" id="KW-0436">Ligase</keyword>
<dbReference type="EC" id="6.3.2.9" evidence="7 8"/>
<evidence type="ECO:0000256" key="5">
    <source>
        <dbReference type="ARBA" id="ARBA00022741"/>
    </source>
</evidence>
<evidence type="ECO:0000256" key="3">
    <source>
        <dbReference type="ARBA" id="ARBA00022490"/>
    </source>
</evidence>
<keyword evidence="7 8" id="KW-0132">Cell division</keyword>
<sequence>MTTEDDKDKRGSLPEQLTGPLLVAGAGVSGEGIARLLVACAADVTVADANTATGQALASKLGCAFIPLDEAVAQVDRYATVVTSPGWRPNSELFVQAAAHGVPVIGDVEVAWQLDQARCFGEPHTWVAITGTNGKTTTTGMAAAMLAGPDREHPLALAVGNIGVAVGEALYHEPRVDTLVAELSSFQLHYSSTLRPRVGIVLNLADDHLDWHGSFEAYAAAKAKALHAEAPLVNADDPVVRNLAPEAISFTLGEPAPGQIGVRDGYIVDRAFVDDNVGEQSDGKSQAEGEGLVIAPVEGISPPGVAGIADALAATAVARALGAPAHDIAAALASFSVASHRGAITHRGGGVTFVDNSKATNPHAAAMALKGVARYIWIGGGQLKGAHIDTFLRENAPHMTAAALLGVDREKLREGLANVVPELPVFVTGETDKHRAMREIFEFVASVAQPGDTVMLAPAAASLDMYKGMAERGDIFTACAKEFFPSEESESAH</sequence>
<evidence type="ECO:0000256" key="8">
    <source>
        <dbReference type="RuleBase" id="RU003664"/>
    </source>
</evidence>
<comment type="function">
    <text evidence="7 8">Cell wall formation. Catalyzes the addition of glutamate to the nucleotide precursor UDP-N-acetylmuramoyl-L-alanine (UMA).</text>
</comment>